<feature type="compositionally biased region" description="Polar residues" evidence="10">
    <location>
        <begin position="194"/>
        <end position="210"/>
    </location>
</feature>
<gene>
    <name evidence="11" type="ORF">LTR25_007171</name>
</gene>
<feature type="region of interest" description="Disordered" evidence="10">
    <location>
        <begin position="316"/>
        <end position="336"/>
    </location>
</feature>
<keyword evidence="9" id="KW-0131">Cell cycle</keyword>
<evidence type="ECO:0000313" key="11">
    <source>
        <dbReference type="EMBL" id="KAK5533306.1"/>
    </source>
</evidence>
<evidence type="ECO:0000256" key="8">
    <source>
        <dbReference type="ARBA" id="ARBA00023212"/>
    </source>
</evidence>
<proteinExistence type="inferred from homology"/>
<dbReference type="AlphaFoldDB" id="A0AAV9Q463"/>
<evidence type="ECO:0000256" key="9">
    <source>
        <dbReference type="ARBA" id="ARBA00023306"/>
    </source>
</evidence>
<accession>A0AAV9Q463</accession>
<dbReference type="InterPro" id="IPR026243">
    <property type="entry name" value="HAUS1"/>
</dbReference>
<evidence type="ECO:0000256" key="7">
    <source>
        <dbReference type="ARBA" id="ARBA00023054"/>
    </source>
</evidence>
<dbReference type="GO" id="GO:0005829">
    <property type="term" value="C:cytosol"/>
    <property type="evidence" value="ECO:0007669"/>
    <property type="project" value="TreeGrafter"/>
</dbReference>
<dbReference type="PANTHER" id="PTHR31570:SF1">
    <property type="entry name" value="HAUS AUGMIN-LIKE COMPLEX SUBUNIT 1"/>
    <property type="match status" value="1"/>
</dbReference>
<dbReference type="GO" id="GO:0005874">
    <property type="term" value="C:microtubule"/>
    <property type="evidence" value="ECO:0007669"/>
    <property type="project" value="UniProtKB-KW"/>
</dbReference>
<dbReference type="GO" id="GO:0005819">
    <property type="term" value="C:spindle"/>
    <property type="evidence" value="ECO:0007669"/>
    <property type="project" value="UniProtKB-SubCell"/>
</dbReference>
<dbReference type="GO" id="GO:0070652">
    <property type="term" value="C:HAUS complex"/>
    <property type="evidence" value="ECO:0007669"/>
    <property type="project" value="InterPro"/>
</dbReference>
<keyword evidence="12" id="KW-1185">Reference proteome</keyword>
<name>A0AAV9Q463_9PEZI</name>
<evidence type="ECO:0000313" key="12">
    <source>
        <dbReference type="Proteomes" id="UP001345827"/>
    </source>
</evidence>
<dbReference type="PANTHER" id="PTHR31570">
    <property type="entry name" value="HAUS AUGMIN-LIKE COMPLEX SUBUNIT 1"/>
    <property type="match status" value="1"/>
</dbReference>
<feature type="region of interest" description="Disordered" evidence="10">
    <location>
        <begin position="170"/>
        <end position="222"/>
    </location>
</feature>
<evidence type="ECO:0000256" key="1">
    <source>
        <dbReference type="ARBA" id="ARBA00004186"/>
    </source>
</evidence>
<evidence type="ECO:0000256" key="5">
    <source>
        <dbReference type="ARBA" id="ARBA00022701"/>
    </source>
</evidence>
<evidence type="ECO:0000256" key="3">
    <source>
        <dbReference type="ARBA" id="ARBA00022490"/>
    </source>
</evidence>
<feature type="compositionally biased region" description="Basic and acidic residues" evidence="10">
    <location>
        <begin position="321"/>
        <end position="336"/>
    </location>
</feature>
<evidence type="ECO:0000256" key="6">
    <source>
        <dbReference type="ARBA" id="ARBA00022776"/>
    </source>
</evidence>
<evidence type="ECO:0000256" key="10">
    <source>
        <dbReference type="SAM" id="MobiDB-lite"/>
    </source>
</evidence>
<keyword evidence="8" id="KW-0206">Cytoskeleton</keyword>
<keyword evidence="3" id="KW-0963">Cytoplasm</keyword>
<keyword evidence="4" id="KW-0132">Cell division</keyword>
<keyword evidence="6" id="KW-0498">Mitosis</keyword>
<reference evidence="11 12" key="1">
    <citation type="submission" date="2023-06" db="EMBL/GenBank/DDBJ databases">
        <title>Black Yeasts Isolated from many extreme environments.</title>
        <authorList>
            <person name="Coleine C."/>
            <person name="Stajich J.E."/>
            <person name="Selbmann L."/>
        </authorList>
    </citation>
    <scope>NUCLEOTIDE SEQUENCE [LARGE SCALE GENOMIC DNA]</scope>
    <source>
        <strain evidence="11 12">CCFEE 5887</strain>
    </source>
</reference>
<keyword evidence="7" id="KW-0175">Coiled coil</keyword>
<comment type="similarity">
    <text evidence="2">Belongs to the HAUS1 family.</text>
</comment>
<dbReference type="EMBL" id="JAXLQG010000013">
    <property type="protein sequence ID" value="KAK5533306.1"/>
    <property type="molecule type" value="Genomic_DNA"/>
</dbReference>
<organism evidence="11 12">
    <name type="scientific">Vermiconidia calcicola</name>
    <dbReference type="NCBI Taxonomy" id="1690605"/>
    <lineage>
        <taxon>Eukaryota</taxon>
        <taxon>Fungi</taxon>
        <taxon>Dikarya</taxon>
        <taxon>Ascomycota</taxon>
        <taxon>Pezizomycotina</taxon>
        <taxon>Dothideomycetes</taxon>
        <taxon>Dothideomycetidae</taxon>
        <taxon>Mycosphaerellales</taxon>
        <taxon>Extremaceae</taxon>
        <taxon>Vermiconidia</taxon>
    </lineage>
</organism>
<evidence type="ECO:0000256" key="2">
    <source>
        <dbReference type="ARBA" id="ARBA00005479"/>
    </source>
</evidence>
<dbReference type="GO" id="GO:0051301">
    <property type="term" value="P:cell division"/>
    <property type="evidence" value="ECO:0007669"/>
    <property type="project" value="UniProtKB-KW"/>
</dbReference>
<evidence type="ECO:0000256" key="4">
    <source>
        <dbReference type="ARBA" id="ARBA00022618"/>
    </source>
</evidence>
<comment type="subcellular location">
    <subcellularLocation>
        <location evidence="1">Cytoplasm</location>
        <location evidence="1">Cytoskeleton</location>
        <location evidence="1">Spindle</location>
    </subcellularLocation>
</comment>
<protein>
    <recommendedName>
        <fullName evidence="13">HAUS augmin-like complex subunit 1</fullName>
    </recommendedName>
</protein>
<dbReference type="Proteomes" id="UP001345827">
    <property type="component" value="Unassembled WGS sequence"/>
</dbReference>
<comment type="caution">
    <text evidence="11">The sequence shown here is derived from an EMBL/GenBank/DDBJ whole genome shotgun (WGS) entry which is preliminary data.</text>
</comment>
<evidence type="ECO:0008006" key="13">
    <source>
        <dbReference type="Google" id="ProtNLM"/>
    </source>
</evidence>
<keyword evidence="5" id="KW-0493">Microtubule</keyword>
<sequence length="336" mass="36738">MQASPSKARAEALESHSWSLVLTWLSTLCHPSPIPSFERDATTLQALQKLMTENITAEKLRDLLFLAQIEELVFHEDGRVQQDKPSSANEAESLLHLLASSLPASSKASLDSLSASAVLLGCFHSATSTLQTSILESLQSQILSLPRQTFTLATHLSLNSNIRQEISQLKGDLPGASSSNGQGRGGRVVPDSDAATSLSPPRTPIISTFPNDDDDDEGGISESYSSLHAKTLQDQLETKQLALKCAEYTDRIAGLERQASFRNASSDGRPTLADIAHKQTLIDQRRRQVETLETKILEFHGLPPDIASSRAEVQRAQGELDGLKRRRDEMFERLSS</sequence>
<dbReference type="GO" id="GO:0051225">
    <property type="term" value="P:spindle assembly"/>
    <property type="evidence" value="ECO:0007669"/>
    <property type="project" value="InterPro"/>
</dbReference>